<dbReference type="RefSeq" id="XP_065659530.1">
    <property type="nucleotide sequence ID" value="XM_065803458.1"/>
</dbReference>
<evidence type="ECO:0000256" key="7">
    <source>
        <dbReference type="ARBA" id="ARBA00025785"/>
    </source>
</evidence>
<sequence length="489" mass="55094">MEEIMTGILPNTNFTNFHKVLNMESLNPRIKGLEYATTVTILTAEKLEKDLREGKKLSFNKITKATLGDCHAMGQKPITFVRQLLAACSYPTLIETNIFSWDVNKRAHQILSTINNSIGCYSVAAGLPLIKEHIAEFIQKRDGYHCNPAHLFITNGASAAIKLILEFFSQENEKVGVMVPVPQYLLYAATIIEFGMKQVFYYLNEEKNWTLEVSELRKSLLEARKTCSVKCLCVINPGNPTGQVLSYNTIKEVLEFAIEEGLFIIADEVYQENIYDGSTFHSFKKVLMDMGPVAEGFQLASLHSCSKGFFGECGLRAGYAEIVGVSDEVLTQLTKMQFTHLGANLCGQIVLDCLVHPPQKGEPSYELFLKEKMDILSSLNKRANLVYSTLNTIDGITCNKIQGALYAFPKITIPQKAIDKAKLLGLTPDSFYCLKLIEETGICTYEGSIFYQKEGTFHLRITILLSEDDLRVMLKSFREFHLRFLEHYN</sequence>
<gene>
    <name evidence="12 13 14" type="primary">LOC100198478</name>
</gene>
<comment type="similarity">
    <text evidence="7">Belongs to the class-I pyridoxal-phosphate-dependent aminotransferase family. Alanine aminotransferase subfamily.</text>
</comment>
<dbReference type="RefSeq" id="XP_065659528.1">
    <property type="nucleotide sequence ID" value="XM_065803456.1"/>
</dbReference>
<dbReference type="Proteomes" id="UP001652625">
    <property type="component" value="Chromosome 08"/>
</dbReference>
<evidence type="ECO:0000313" key="13">
    <source>
        <dbReference type="RefSeq" id="XP_065659529.1"/>
    </source>
</evidence>
<dbReference type="PANTHER" id="PTHR11751:SF29">
    <property type="entry name" value="ALANINE TRANSAMINASE"/>
    <property type="match status" value="1"/>
</dbReference>
<dbReference type="InterPro" id="IPR015421">
    <property type="entry name" value="PyrdxlP-dep_Trfase_major"/>
</dbReference>
<dbReference type="Pfam" id="PF00155">
    <property type="entry name" value="Aminotran_1_2"/>
    <property type="match status" value="1"/>
</dbReference>
<name>A0ABM4CCW4_HYDVU</name>
<dbReference type="Gene3D" id="3.90.1150.10">
    <property type="entry name" value="Aspartate Aminotransferase, domain 1"/>
    <property type="match status" value="1"/>
</dbReference>
<comment type="cofactor">
    <cofactor evidence="1">
        <name>pyridoxal 5'-phosphate</name>
        <dbReference type="ChEBI" id="CHEBI:597326"/>
    </cofactor>
</comment>
<evidence type="ECO:0000259" key="10">
    <source>
        <dbReference type="Pfam" id="PF00155"/>
    </source>
</evidence>
<organism evidence="11 12">
    <name type="scientific">Hydra vulgaris</name>
    <name type="common">Hydra</name>
    <name type="synonym">Hydra attenuata</name>
    <dbReference type="NCBI Taxonomy" id="6087"/>
    <lineage>
        <taxon>Eukaryota</taxon>
        <taxon>Metazoa</taxon>
        <taxon>Cnidaria</taxon>
        <taxon>Hydrozoa</taxon>
        <taxon>Hydroidolina</taxon>
        <taxon>Anthoathecata</taxon>
        <taxon>Aplanulata</taxon>
        <taxon>Hydridae</taxon>
        <taxon>Hydra</taxon>
    </lineage>
</organism>
<dbReference type="CDD" id="cd00609">
    <property type="entry name" value="AAT_like"/>
    <property type="match status" value="1"/>
</dbReference>
<feature type="domain" description="Aminotransferase class I/classII large" evidence="10">
    <location>
        <begin position="113"/>
        <end position="476"/>
    </location>
</feature>
<dbReference type="InterPro" id="IPR015424">
    <property type="entry name" value="PyrdxlP-dep_Trfase"/>
</dbReference>
<evidence type="ECO:0000256" key="4">
    <source>
        <dbReference type="ARBA" id="ARBA00022679"/>
    </source>
</evidence>
<dbReference type="RefSeq" id="XP_065659529.1">
    <property type="nucleotide sequence ID" value="XM_065803457.1"/>
</dbReference>
<dbReference type="InterPro" id="IPR015422">
    <property type="entry name" value="PyrdxlP-dep_Trfase_small"/>
</dbReference>
<dbReference type="PANTHER" id="PTHR11751">
    <property type="entry name" value="ALANINE AMINOTRANSFERASE"/>
    <property type="match status" value="1"/>
</dbReference>
<comment type="subunit">
    <text evidence="2">Homodimer.</text>
</comment>
<dbReference type="GeneID" id="100198478"/>
<dbReference type="SUPFAM" id="SSF53383">
    <property type="entry name" value="PLP-dependent transferases"/>
    <property type="match status" value="1"/>
</dbReference>
<evidence type="ECO:0000256" key="2">
    <source>
        <dbReference type="ARBA" id="ARBA00011738"/>
    </source>
</evidence>
<comment type="pathway">
    <text evidence="6">Amino-acid degradation; L-alanine degradation via transaminase pathway; pyruvate from L-alanine: step 1/1.</text>
</comment>
<accession>A0ABM4CCW4</accession>
<dbReference type="Gene3D" id="1.10.287.1970">
    <property type="match status" value="1"/>
</dbReference>
<dbReference type="InterPro" id="IPR004839">
    <property type="entry name" value="Aminotransferase_I/II_large"/>
</dbReference>
<keyword evidence="4" id="KW-0808">Transferase</keyword>
<dbReference type="InterPro" id="IPR045088">
    <property type="entry name" value="ALAT1/2-like"/>
</dbReference>
<reference evidence="12 13" key="1">
    <citation type="submission" date="2025-05" db="UniProtKB">
        <authorList>
            <consortium name="RefSeq"/>
        </authorList>
    </citation>
    <scope>IDENTIFICATION</scope>
</reference>
<dbReference type="Gene3D" id="3.40.640.10">
    <property type="entry name" value="Type I PLP-dependent aspartate aminotransferase-like (Major domain)"/>
    <property type="match status" value="1"/>
</dbReference>
<evidence type="ECO:0000313" key="11">
    <source>
        <dbReference type="Proteomes" id="UP001652625"/>
    </source>
</evidence>
<keyword evidence="11" id="KW-1185">Reference proteome</keyword>
<protein>
    <recommendedName>
        <fullName evidence="8">alanine transaminase</fullName>
        <ecNumber evidence="8">2.6.1.2</ecNumber>
    </recommendedName>
</protein>
<keyword evidence="5" id="KW-0663">Pyridoxal phosphate</keyword>
<evidence type="ECO:0000256" key="5">
    <source>
        <dbReference type="ARBA" id="ARBA00022898"/>
    </source>
</evidence>
<comment type="catalytic activity">
    <reaction evidence="9">
        <text>L-alanine + 2-oxoglutarate = pyruvate + L-glutamate</text>
        <dbReference type="Rhea" id="RHEA:19453"/>
        <dbReference type="ChEBI" id="CHEBI:15361"/>
        <dbReference type="ChEBI" id="CHEBI:16810"/>
        <dbReference type="ChEBI" id="CHEBI:29985"/>
        <dbReference type="ChEBI" id="CHEBI:57972"/>
        <dbReference type="EC" id="2.6.1.2"/>
    </reaction>
</comment>
<evidence type="ECO:0000256" key="3">
    <source>
        <dbReference type="ARBA" id="ARBA00022576"/>
    </source>
</evidence>
<evidence type="ECO:0000313" key="12">
    <source>
        <dbReference type="RefSeq" id="XP_065659528.1"/>
    </source>
</evidence>
<dbReference type="EC" id="2.6.1.2" evidence="8"/>
<evidence type="ECO:0000256" key="9">
    <source>
        <dbReference type="ARBA" id="ARBA00047412"/>
    </source>
</evidence>
<evidence type="ECO:0000256" key="6">
    <source>
        <dbReference type="ARBA" id="ARBA00025708"/>
    </source>
</evidence>
<proteinExistence type="inferred from homology"/>
<evidence type="ECO:0000256" key="1">
    <source>
        <dbReference type="ARBA" id="ARBA00001933"/>
    </source>
</evidence>
<evidence type="ECO:0000256" key="8">
    <source>
        <dbReference type="ARBA" id="ARBA00026106"/>
    </source>
</evidence>
<keyword evidence="3" id="KW-0032">Aminotransferase</keyword>
<evidence type="ECO:0000313" key="14">
    <source>
        <dbReference type="RefSeq" id="XP_065659530.1"/>
    </source>
</evidence>